<comment type="caution">
    <text evidence="6">The sequence shown here is derived from an EMBL/GenBank/DDBJ whole genome shotgun (WGS) entry which is preliminary data.</text>
</comment>
<dbReference type="STRING" id="670386.D3BPI2"/>
<dbReference type="Proteomes" id="UP000001396">
    <property type="component" value="Unassembled WGS sequence"/>
</dbReference>
<feature type="compositionally biased region" description="Low complexity" evidence="4">
    <location>
        <begin position="28"/>
        <end position="48"/>
    </location>
</feature>
<gene>
    <name evidence="6" type="ORF">PPL_09451</name>
</gene>
<dbReference type="AlphaFoldDB" id="D3BPI2"/>
<evidence type="ECO:0000256" key="4">
    <source>
        <dbReference type="SAM" id="MobiDB-lite"/>
    </source>
</evidence>
<evidence type="ECO:0000256" key="1">
    <source>
        <dbReference type="ARBA" id="ARBA00022723"/>
    </source>
</evidence>
<dbReference type="GO" id="GO:0004114">
    <property type="term" value="F:3',5'-cyclic-nucleotide phosphodiesterase activity"/>
    <property type="evidence" value="ECO:0007669"/>
    <property type="project" value="InterPro"/>
</dbReference>
<name>D3BPI2_HETP5</name>
<dbReference type="GO" id="GO:0046872">
    <property type="term" value="F:metal ion binding"/>
    <property type="evidence" value="ECO:0007669"/>
    <property type="project" value="UniProtKB-KW"/>
</dbReference>
<keyword evidence="2" id="KW-0378">Hydrolase</keyword>
<evidence type="ECO:0000259" key="5">
    <source>
        <dbReference type="PROSITE" id="PS51845"/>
    </source>
</evidence>
<protein>
    <recommendedName>
        <fullName evidence="5">PDEase domain-containing protein</fullName>
    </recommendedName>
</protein>
<dbReference type="SUPFAM" id="SSF52172">
    <property type="entry name" value="CheY-like"/>
    <property type="match status" value="1"/>
</dbReference>
<sequence length="592" mass="68419">MKTAIQTSPSLNSYITQHEDIRPLAFSLNSSTNSTSSQQQIPNSQQNNKPKSTSRKLEKTPTEPNKHSISSTLKLKSSKISLNQNSPPIKNLIINKETKFLIIDFDNKSRELLEIWLRTEGFNVFSSKNVVDSLSLLENNSYDLVIYDTDSKIENIETLTNSQIFYIVNKMEFSQFQQKSNNKLEFQSKPVSKGNLLSHITYVLENRLKSYKLKEYEQLVKEKEEEIETLKSKVGQLKLDNAKIHKAMEPPIEAITNSLNEILMDTSLSNSPIKRELENILYQITTNTDLYGPAVEKLMNQDINPIAKSILKTYSASNISDSVSPAIRSKVVETEVIDIEPLKVWGFNPYLYTHEQLIGMLHRIFTYYQLPEKLRIPEFKLNHFLYQVRSIQIAITCIISTDMSLHFPLVTRLKQRLTELKLNNLKSLDNSLQDRIFLMEIMLHAADISNVSKPWDVSKIWCHRINVESFVQGRMEHLKGIPVTDWMDETKTSVEKNSLNFMVYLGSAFYELISEMFPQTRICFEYLKNNVEGWTKVCEDNKHLPHSKTMNNNIDNYKHVNAMGTIYNVNNINNNSNNNDNNNNNEKLIRNK</sequence>
<feature type="region of interest" description="Disordered" evidence="4">
    <location>
        <begin position="573"/>
        <end position="592"/>
    </location>
</feature>
<dbReference type="InterPro" id="IPR002073">
    <property type="entry name" value="PDEase_catalytic_dom"/>
</dbReference>
<evidence type="ECO:0000313" key="7">
    <source>
        <dbReference type="Proteomes" id="UP000001396"/>
    </source>
</evidence>
<dbReference type="GeneID" id="31364926"/>
<dbReference type="Pfam" id="PF00233">
    <property type="entry name" value="PDEase_I"/>
    <property type="match status" value="1"/>
</dbReference>
<feature type="coiled-coil region" evidence="3">
    <location>
        <begin position="206"/>
        <end position="240"/>
    </location>
</feature>
<evidence type="ECO:0000313" key="6">
    <source>
        <dbReference type="EMBL" id="EFA76700.1"/>
    </source>
</evidence>
<feature type="compositionally biased region" description="Basic and acidic residues" evidence="4">
    <location>
        <begin position="55"/>
        <end position="66"/>
    </location>
</feature>
<keyword evidence="1" id="KW-0479">Metal-binding</keyword>
<dbReference type="InParanoid" id="D3BPI2"/>
<keyword evidence="3" id="KW-0175">Coiled coil</keyword>
<proteinExistence type="predicted"/>
<reference evidence="6 7" key="1">
    <citation type="journal article" date="2011" name="Genome Res.">
        <title>Phylogeny-wide analysis of social amoeba genomes highlights ancient origins for complex intercellular communication.</title>
        <authorList>
            <person name="Heidel A.J."/>
            <person name="Lawal H.M."/>
            <person name="Felder M."/>
            <person name="Schilde C."/>
            <person name="Helps N.R."/>
            <person name="Tunggal B."/>
            <person name="Rivero F."/>
            <person name="John U."/>
            <person name="Schleicher M."/>
            <person name="Eichinger L."/>
            <person name="Platzer M."/>
            <person name="Noegel A.A."/>
            <person name="Schaap P."/>
            <person name="Gloeckner G."/>
        </authorList>
    </citation>
    <scope>NUCLEOTIDE SEQUENCE [LARGE SCALE GENOMIC DNA]</scope>
    <source>
        <strain evidence="7">ATCC 26659 / Pp 5 / PN500</strain>
    </source>
</reference>
<dbReference type="EMBL" id="ADBJ01000044">
    <property type="protein sequence ID" value="EFA76700.1"/>
    <property type="molecule type" value="Genomic_DNA"/>
</dbReference>
<feature type="domain" description="PDEase" evidence="5">
    <location>
        <begin position="389"/>
        <end position="541"/>
    </location>
</feature>
<dbReference type="Gene3D" id="1.10.1300.10">
    <property type="entry name" value="3'5'-cyclic nucleotide phosphodiesterase, catalytic domain"/>
    <property type="match status" value="1"/>
</dbReference>
<dbReference type="InterPro" id="IPR011006">
    <property type="entry name" value="CheY-like_superfamily"/>
</dbReference>
<keyword evidence="7" id="KW-1185">Reference proteome</keyword>
<dbReference type="Gene3D" id="3.40.50.2300">
    <property type="match status" value="1"/>
</dbReference>
<feature type="compositionally biased region" description="Low complexity" evidence="4">
    <location>
        <begin position="573"/>
        <end position="585"/>
    </location>
</feature>
<evidence type="ECO:0000256" key="3">
    <source>
        <dbReference type="SAM" id="Coils"/>
    </source>
</evidence>
<organism evidence="6 7">
    <name type="scientific">Heterostelium pallidum (strain ATCC 26659 / Pp 5 / PN500)</name>
    <name type="common">Cellular slime mold</name>
    <name type="synonym">Polysphondylium pallidum</name>
    <dbReference type="NCBI Taxonomy" id="670386"/>
    <lineage>
        <taxon>Eukaryota</taxon>
        <taxon>Amoebozoa</taxon>
        <taxon>Evosea</taxon>
        <taxon>Eumycetozoa</taxon>
        <taxon>Dictyostelia</taxon>
        <taxon>Acytosteliales</taxon>
        <taxon>Acytosteliaceae</taxon>
        <taxon>Heterostelium</taxon>
    </lineage>
</organism>
<dbReference type="RefSeq" id="XP_020428832.1">
    <property type="nucleotide sequence ID" value="XM_020580245.1"/>
</dbReference>
<dbReference type="PROSITE" id="PS51845">
    <property type="entry name" value="PDEASE_I_2"/>
    <property type="match status" value="1"/>
</dbReference>
<dbReference type="PANTHER" id="PTHR11347">
    <property type="entry name" value="CYCLIC NUCLEOTIDE PHOSPHODIESTERASE"/>
    <property type="match status" value="1"/>
</dbReference>
<dbReference type="SUPFAM" id="SSF109604">
    <property type="entry name" value="HD-domain/PDEase-like"/>
    <property type="match status" value="1"/>
</dbReference>
<accession>D3BPI2</accession>
<evidence type="ECO:0000256" key="2">
    <source>
        <dbReference type="ARBA" id="ARBA00022801"/>
    </source>
</evidence>
<dbReference type="InterPro" id="IPR036971">
    <property type="entry name" value="PDEase_catalytic_dom_sf"/>
</dbReference>
<dbReference type="GO" id="GO:0007165">
    <property type="term" value="P:signal transduction"/>
    <property type="evidence" value="ECO:0007669"/>
    <property type="project" value="InterPro"/>
</dbReference>
<feature type="region of interest" description="Disordered" evidence="4">
    <location>
        <begin position="28"/>
        <end position="72"/>
    </location>
</feature>